<comment type="caution">
    <text evidence="1">The sequence shown here is derived from an EMBL/GenBank/DDBJ whole genome shotgun (WGS) entry which is preliminary data.</text>
</comment>
<dbReference type="Gene3D" id="3.40.190.10">
    <property type="entry name" value="Periplasmic binding protein-like II"/>
    <property type="match status" value="1"/>
</dbReference>
<dbReference type="EMBL" id="JBIAQY010000022">
    <property type="protein sequence ID" value="MFF3573884.1"/>
    <property type="molecule type" value="Genomic_DNA"/>
</dbReference>
<sequence length="262" mass="29515">MSISFYMTRRSRLKERSDLVALPVWVSRTFRHGNIFVREDSGMHTAADLAGRSIGLAEYGMTMAVWMRGIFADEAGLEATDIRWFTGRDPASLDDDLVRYPSGLSISAADRSVPLMEQVRTGAVDAMIGAGVAPLPAGVRRLFPDHAAVEREYYGRTGVFPIMHVFVLRREFVESRPDDVPRILEALERAKRIAQERLWSTSVSYVTLPWLLSAVEEQTAVMGPDPWPYGIEANLPTLTTLLRYMTEQGLLWDDLPLDSYFI</sequence>
<keyword evidence="2" id="KW-1185">Reference proteome</keyword>
<name>A0ABW6SE25_9NOCA</name>
<dbReference type="SUPFAM" id="SSF53850">
    <property type="entry name" value="Periplasmic binding protein-like II"/>
    <property type="match status" value="1"/>
</dbReference>
<accession>A0ABW6SE25</accession>
<dbReference type="Proteomes" id="UP001601992">
    <property type="component" value="Unassembled WGS sequence"/>
</dbReference>
<proteinExistence type="predicted"/>
<evidence type="ECO:0008006" key="3">
    <source>
        <dbReference type="Google" id="ProtNLM"/>
    </source>
</evidence>
<organism evidence="1 2">
    <name type="scientific">Nocardia jiangxiensis</name>
    <dbReference type="NCBI Taxonomy" id="282685"/>
    <lineage>
        <taxon>Bacteria</taxon>
        <taxon>Bacillati</taxon>
        <taxon>Actinomycetota</taxon>
        <taxon>Actinomycetes</taxon>
        <taxon>Mycobacteriales</taxon>
        <taxon>Nocardiaceae</taxon>
        <taxon>Nocardia</taxon>
    </lineage>
</organism>
<dbReference type="RefSeq" id="WP_387406631.1">
    <property type="nucleotide sequence ID" value="NZ_JBIAQY010000022.1"/>
</dbReference>
<gene>
    <name evidence="1" type="ORF">ACFYXQ_39660</name>
</gene>
<evidence type="ECO:0000313" key="2">
    <source>
        <dbReference type="Proteomes" id="UP001601992"/>
    </source>
</evidence>
<protein>
    <recommendedName>
        <fullName evidence="3">4,5-dihydroxyphthalate decarboxylase</fullName>
    </recommendedName>
</protein>
<evidence type="ECO:0000313" key="1">
    <source>
        <dbReference type="EMBL" id="MFF3573884.1"/>
    </source>
</evidence>
<reference evidence="1 2" key="1">
    <citation type="submission" date="2024-10" db="EMBL/GenBank/DDBJ databases">
        <title>The Natural Products Discovery Center: Release of the First 8490 Sequenced Strains for Exploring Actinobacteria Biosynthetic Diversity.</title>
        <authorList>
            <person name="Kalkreuter E."/>
            <person name="Kautsar S.A."/>
            <person name="Yang D."/>
            <person name="Bader C.D."/>
            <person name="Teijaro C.N."/>
            <person name="Fluegel L."/>
            <person name="Davis C.M."/>
            <person name="Simpson J.R."/>
            <person name="Lauterbach L."/>
            <person name="Steele A.D."/>
            <person name="Gui C."/>
            <person name="Meng S."/>
            <person name="Li G."/>
            <person name="Viehrig K."/>
            <person name="Ye F."/>
            <person name="Su P."/>
            <person name="Kiefer A.F."/>
            <person name="Nichols A."/>
            <person name="Cepeda A.J."/>
            <person name="Yan W."/>
            <person name="Fan B."/>
            <person name="Jiang Y."/>
            <person name="Adhikari A."/>
            <person name="Zheng C.-J."/>
            <person name="Schuster L."/>
            <person name="Cowan T.M."/>
            <person name="Smanski M.J."/>
            <person name="Chevrette M.G."/>
            <person name="De Carvalho L.P.S."/>
            <person name="Shen B."/>
        </authorList>
    </citation>
    <scope>NUCLEOTIDE SEQUENCE [LARGE SCALE GENOMIC DNA]</scope>
    <source>
        <strain evidence="1 2">NPDC002593</strain>
    </source>
</reference>